<dbReference type="SUPFAM" id="SSF53756">
    <property type="entry name" value="UDP-Glycosyltransferase/glycogen phosphorylase"/>
    <property type="match status" value="1"/>
</dbReference>
<evidence type="ECO:0000313" key="4">
    <source>
        <dbReference type="EMBL" id="CAB4530053.1"/>
    </source>
</evidence>
<dbReference type="PANTHER" id="PTHR12526:SF640">
    <property type="entry name" value="COLANIC ACID BIOSYNTHESIS GLYCOSYLTRANSFERASE WCAL-RELATED"/>
    <property type="match status" value="1"/>
</dbReference>
<dbReference type="EMBL" id="CAEZSF010000006">
    <property type="protein sequence ID" value="CAB4530053.1"/>
    <property type="molecule type" value="Genomic_DNA"/>
</dbReference>
<keyword evidence="1" id="KW-0328">Glycosyltransferase</keyword>
<name>A0A6J6AVC5_9ZZZZ</name>
<dbReference type="Gene3D" id="3.40.50.2000">
    <property type="entry name" value="Glycogen Phosphorylase B"/>
    <property type="match status" value="1"/>
</dbReference>
<sequence length="420" mass="45552">MNPANPATQRSQGGDSLRVLVVAYVCSPKLGSEAGNAWNWVSHLAELGCEIDLLTTKRFLDDVEPAILQAAGVIHLHAVDVPRTSGLPPQVGVYAGYLRWQLAALRYARASGLLAQAQIIHHITWSSLFWGSRFHSEQAPLVFGPIGGGQTADFRLATPMSLGARLKERSRSAGIRMIRLNPLALRTVKHAKLILTTNRETLRVVNQLGSSSARMMLDSAPPPAVMDSPPTPVDDHELGRVIWIGRMVPIKDPVLAVEAFAQLAQRMPEARMDMFGAGSEASRVARRVSEFGLTGKIELHGHVEWNTLPAHLDRSRVLLITSLRESASSQMLEALGRGVPVVGINQHGVAAFMPKDSGHLVEVADRISVTADLATALGEILNLPNQEWSELSVCARNAAETMTWPEKAADLVASFKKLAD</sequence>
<dbReference type="AlphaFoldDB" id="A0A6J6AVC5"/>
<dbReference type="CDD" id="cd03801">
    <property type="entry name" value="GT4_PimA-like"/>
    <property type="match status" value="1"/>
</dbReference>
<dbReference type="Pfam" id="PF00534">
    <property type="entry name" value="Glycos_transf_1"/>
    <property type="match status" value="1"/>
</dbReference>
<evidence type="ECO:0000256" key="2">
    <source>
        <dbReference type="ARBA" id="ARBA00022679"/>
    </source>
</evidence>
<keyword evidence="2" id="KW-0808">Transferase</keyword>
<dbReference type="GO" id="GO:0016757">
    <property type="term" value="F:glycosyltransferase activity"/>
    <property type="evidence" value="ECO:0007669"/>
    <property type="project" value="UniProtKB-KW"/>
</dbReference>
<evidence type="ECO:0000259" key="3">
    <source>
        <dbReference type="Pfam" id="PF00534"/>
    </source>
</evidence>
<dbReference type="PANTHER" id="PTHR12526">
    <property type="entry name" value="GLYCOSYLTRANSFERASE"/>
    <property type="match status" value="1"/>
</dbReference>
<organism evidence="4">
    <name type="scientific">freshwater metagenome</name>
    <dbReference type="NCBI Taxonomy" id="449393"/>
    <lineage>
        <taxon>unclassified sequences</taxon>
        <taxon>metagenomes</taxon>
        <taxon>ecological metagenomes</taxon>
    </lineage>
</organism>
<dbReference type="InterPro" id="IPR001296">
    <property type="entry name" value="Glyco_trans_1"/>
</dbReference>
<feature type="domain" description="Glycosyl transferase family 1" evidence="3">
    <location>
        <begin position="241"/>
        <end position="362"/>
    </location>
</feature>
<protein>
    <submittedName>
        <fullName evidence="4">Unannotated protein</fullName>
    </submittedName>
</protein>
<proteinExistence type="predicted"/>
<evidence type="ECO:0000256" key="1">
    <source>
        <dbReference type="ARBA" id="ARBA00022676"/>
    </source>
</evidence>
<reference evidence="4" key="1">
    <citation type="submission" date="2020-05" db="EMBL/GenBank/DDBJ databases">
        <authorList>
            <person name="Chiriac C."/>
            <person name="Salcher M."/>
            <person name="Ghai R."/>
            <person name="Kavagutti S V."/>
        </authorList>
    </citation>
    <scope>NUCLEOTIDE SEQUENCE</scope>
</reference>
<accession>A0A6J6AVC5</accession>
<gene>
    <name evidence="4" type="ORF">UFOPK1358_00140</name>
</gene>